<dbReference type="Pfam" id="PF01399">
    <property type="entry name" value="PCI"/>
    <property type="match status" value="1"/>
</dbReference>
<dbReference type="SMART" id="SM00753">
    <property type="entry name" value="PAM"/>
    <property type="match status" value="1"/>
</dbReference>
<dbReference type="STRING" id="984485.A0A1E4RPL0"/>
<gene>
    <name evidence="3" type="ORF">HYPBUDRAFT_136461</name>
</gene>
<dbReference type="GeneID" id="30994157"/>
<keyword evidence="4" id="KW-1185">Reference proteome</keyword>
<evidence type="ECO:0000313" key="3">
    <source>
        <dbReference type="EMBL" id="ODV69209.1"/>
    </source>
</evidence>
<evidence type="ECO:0000259" key="2">
    <source>
        <dbReference type="PROSITE" id="PS50250"/>
    </source>
</evidence>
<dbReference type="Gene3D" id="1.25.40.570">
    <property type="match status" value="1"/>
</dbReference>
<reference evidence="4" key="1">
    <citation type="submission" date="2016-05" db="EMBL/GenBank/DDBJ databases">
        <title>Comparative genomics of biotechnologically important yeasts.</title>
        <authorList>
            <consortium name="DOE Joint Genome Institute"/>
            <person name="Riley R."/>
            <person name="Haridas S."/>
            <person name="Wolfe K.H."/>
            <person name="Lopes M.R."/>
            <person name="Hittinger C.T."/>
            <person name="Goker M."/>
            <person name="Salamov A."/>
            <person name="Wisecaver J."/>
            <person name="Long T.M."/>
            <person name="Aerts A.L."/>
            <person name="Barry K."/>
            <person name="Choi C."/>
            <person name="Clum A."/>
            <person name="Coughlan A.Y."/>
            <person name="Deshpande S."/>
            <person name="Douglass A.P."/>
            <person name="Hanson S.J."/>
            <person name="Klenk H.-P."/>
            <person name="Labutti K."/>
            <person name="Lapidus A."/>
            <person name="Lindquist E."/>
            <person name="Lipzen A."/>
            <person name="Meier-Kolthoff J.P."/>
            <person name="Ohm R.A."/>
            <person name="Otillar R.P."/>
            <person name="Pangilinan J."/>
            <person name="Peng Y."/>
            <person name="Rokas A."/>
            <person name="Rosa C.A."/>
            <person name="Scheuner C."/>
            <person name="Sibirny A.A."/>
            <person name="Slot J.C."/>
            <person name="Stielow J.B."/>
            <person name="Sun H."/>
            <person name="Kurtzman C.P."/>
            <person name="Blackwell M."/>
            <person name="Grigoriev I.V."/>
            <person name="Jeffries T.W."/>
        </authorList>
    </citation>
    <scope>NUCLEOTIDE SEQUENCE [LARGE SCALE GENOMIC DNA]</scope>
    <source>
        <strain evidence="4">NRRL Y-1933</strain>
    </source>
</reference>
<dbReference type="PROSITE" id="PS50250">
    <property type="entry name" value="PCI"/>
    <property type="match status" value="1"/>
</dbReference>
<protein>
    <recommendedName>
        <fullName evidence="2">PCI domain-containing protein</fullName>
    </recommendedName>
</protein>
<dbReference type="AlphaFoldDB" id="A0A1E4RPL0"/>
<organism evidence="3 4">
    <name type="scientific">Hyphopichia burtonii NRRL Y-1933</name>
    <dbReference type="NCBI Taxonomy" id="984485"/>
    <lineage>
        <taxon>Eukaryota</taxon>
        <taxon>Fungi</taxon>
        <taxon>Dikarya</taxon>
        <taxon>Ascomycota</taxon>
        <taxon>Saccharomycotina</taxon>
        <taxon>Pichiomycetes</taxon>
        <taxon>Debaryomycetaceae</taxon>
        <taxon>Hyphopichia</taxon>
    </lineage>
</organism>
<dbReference type="Proteomes" id="UP000095085">
    <property type="component" value="Unassembled WGS sequence"/>
</dbReference>
<proteinExistence type="predicted"/>
<feature type="region of interest" description="Disordered" evidence="1">
    <location>
        <begin position="1"/>
        <end position="31"/>
    </location>
</feature>
<dbReference type="RefSeq" id="XP_020078276.1">
    <property type="nucleotide sequence ID" value="XM_020219607.1"/>
</dbReference>
<feature type="domain" description="PCI" evidence="2">
    <location>
        <begin position="256"/>
        <end position="429"/>
    </location>
</feature>
<evidence type="ECO:0000256" key="1">
    <source>
        <dbReference type="SAM" id="MobiDB-lite"/>
    </source>
</evidence>
<evidence type="ECO:0000313" key="4">
    <source>
        <dbReference type="Proteomes" id="UP000095085"/>
    </source>
</evidence>
<name>A0A1E4RPL0_9ASCO</name>
<sequence length="627" mass="72360">MSDEDAYLSEESYEFEFEDDEDEVQEENLEEDQLENKYYNAKSLKDDSPLKAIEELQSIAILKDSNYDEDNIEWIFKSLKQIIKINYNINNYSNALENLEKLIEFIPKVSKNYAEESISRILNNYSNCNNSTFVNQLYDIILNFLNDSALGGNNDRLWLKINMNRLSNYLELKDFNHGLNLLNSINSRLEQSSETTKNSFALELIAAEIELYSNQPQINLKKLNQLYSKSLNITSAVTHPRIMGIIRECGAKVHFYRGNFEKARIDFYECFKNYDEAGSPSKKLILKYLSLCSVLTENEVNPFESQETQTYSQLPEYSNLIRLLKAYDDLNLAKFNQIHDIMIKDRDELVDDEIFIHASKKILQNLISKIILNYFKSYSSISFQFLMVKLNLSEDELENKIILLANLGKLPNVQINYIDKVIDIKQSSPKSIIPKSLDSNQVYENIISLDKLNFSKHKDLAAEKQDVYMDIDSDESPHLKSTIFGQNDQNISNNNVGVPIIQKFLNRNGAVNQSQTITNIDHWLMCLNRAIPVKANKELSQKDQIFSEQRAESNGLKQSSNDLTIDNQLSDQNTNAGILGSAFTIPTELENDDDDNNEELKSIDKADLLKIWCKEIRVHRQRLALDH</sequence>
<dbReference type="InterPro" id="IPR050871">
    <property type="entry name" value="26S_Proteasome/COP9_Components"/>
</dbReference>
<dbReference type="InterPro" id="IPR000717">
    <property type="entry name" value="PCI_dom"/>
</dbReference>
<dbReference type="OrthoDB" id="194139at2759"/>
<dbReference type="PANTHER" id="PTHR10678">
    <property type="entry name" value="26S PROTEASOME NON-ATPASE REGULATORY SUBUNIT 11/COP9 SIGNALOSOME COMPLEX SUBUNIT 2"/>
    <property type="match status" value="1"/>
</dbReference>
<accession>A0A1E4RPL0</accession>
<dbReference type="EMBL" id="KV454539">
    <property type="protein sequence ID" value="ODV69209.1"/>
    <property type="molecule type" value="Genomic_DNA"/>
</dbReference>